<feature type="region of interest" description="Disordered" evidence="2">
    <location>
        <begin position="820"/>
        <end position="849"/>
    </location>
</feature>
<accession>A0AAD8RCD1</accession>
<feature type="compositionally biased region" description="Acidic residues" evidence="2">
    <location>
        <begin position="621"/>
        <end position="633"/>
    </location>
</feature>
<dbReference type="SMART" id="SM00343">
    <property type="entry name" value="ZnF_C2HC"/>
    <property type="match status" value="2"/>
</dbReference>
<gene>
    <name evidence="4" type="ORF">QYE76_024575</name>
</gene>
<evidence type="ECO:0000313" key="5">
    <source>
        <dbReference type="Proteomes" id="UP001231189"/>
    </source>
</evidence>
<sequence>MVASRRRATAAEARKAPEGGGTSVWVEEGIRGGDSISESLRPVHLAVIPVAGSGELTPAPSLGKGMGGGRSWEEEPLVADWVSEEDEDPEVGLAQERLDLELGSSRRRPAAATLGGFVQRAEELGGSLRHMRREVSAREGRGSRSGGATAPRFARLGDSWPPRSLAAASARQVAGAEATGTAASAVVRVAAAERPVAARCSPGAPVVLGTDHGSGPGPLAVEGCVGPCPGPAQAATVVVEAGHVSRPRSPGVVAGPVGPTRRRRFIWLWMPAGSTDPELGFRARRSEVRQRLSDPYAPPHRLLRPRCEPSPLLRSFAEVVMADQGQRQVQRYCGKKPGGAAGPSQLRNKAKVGSQRAGAPAGGECFKCGRGGHFQSVCTYEPLCMLCSGEGHSSACCPTRGRSFKLQTMGHAITGGGFFNIDVEPLRSGQRKGEVLSAVIKFNTVPLSEEQLSEELKHFVDELWDWQVKRVSETEFSVVFPTRQTLRLCTGSGKLYLPLCKIETEIREAFCAPKPYLVLPSAWVQLTGVPEDLLERKRLMAAFAMVGRAIEVDDLSLQKWETEPVRVRFQCRYPERIKGSVQVFVNGEGFTVGVQAESGPRGGLGGGSGAPHPPPPRQDKDDEDEEFSDEGSTDYEWNKHRRRKKGDQQAAPDNGSVGTIEAEGAKSTGEQAAGTKCALVAGRVWEGPNLPISFNQFGSYPELQLCLSKTMVRPAAVVLGAEQEGAESLISMEDGSQVTDPLSTWVADSQPPVGSPAKVARVGVSLTGPEGQPQEVMEEVQSAVCEGERSVAFPGLQKVVTLDAPTPQAKRTPTIPYARKKKGVGVTATRKSARCKGTTPVMEKAQRRASEKNLEAVIINDKP</sequence>
<dbReference type="AlphaFoldDB" id="A0AAD8RCD1"/>
<dbReference type="PANTHER" id="PTHR33170">
    <property type="entry name" value="DUF4283 DOMAIN-CONTAINING PROTEIN-RELATED"/>
    <property type="match status" value="1"/>
</dbReference>
<keyword evidence="1" id="KW-0479">Metal-binding</keyword>
<organism evidence="4 5">
    <name type="scientific">Lolium multiflorum</name>
    <name type="common">Italian ryegrass</name>
    <name type="synonym">Lolium perenne subsp. multiflorum</name>
    <dbReference type="NCBI Taxonomy" id="4521"/>
    <lineage>
        <taxon>Eukaryota</taxon>
        <taxon>Viridiplantae</taxon>
        <taxon>Streptophyta</taxon>
        <taxon>Embryophyta</taxon>
        <taxon>Tracheophyta</taxon>
        <taxon>Spermatophyta</taxon>
        <taxon>Magnoliopsida</taxon>
        <taxon>Liliopsida</taxon>
        <taxon>Poales</taxon>
        <taxon>Poaceae</taxon>
        <taxon>BOP clade</taxon>
        <taxon>Pooideae</taxon>
        <taxon>Poodae</taxon>
        <taxon>Poeae</taxon>
        <taxon>Poeae Chloroplast Group 2 (Poeae type)</taxon>
        <taxon>Loliodinae</taxon>
        <taxon>Loliinae</taxon>
        <taxon>Lolium</taxon>
    </lineage>
</organism>
<feature type="domain" description="CCHC-type" evidence="3">
    <location>
        <begin position="365"/>
        <end position="378"/>
    </location>
</feature>
<reference evidence="4" key="1">
    <citation type="submission" date="2023-07" db="EMBL/GenBank/DDBJ databases">
        <title>A chromosome-level genome assembly of Lolium multiflorum.</title>
        <authorList>
            <person name="Chen Y."/>
            <person name="Copetti D."/>
            <person name="Kolliker R."/>
            <person name="Studer B."/>
        </authorList>
    </citation>
    <scope>NUCLEOTIDE SEQUENCE</scope>
    <source>
        <strain evidence="4">02402/16</strain>
        <tissue evidence="4">Leaf</tissue>
    </source>
</reference>
<dbReference type="EMBL" id="JAUUTY010000006">
    <property type="protein sequence ID" value="KAK1619058.1"/>
    <property type="molecule type" value="Genomic_DNA"/>
</dbReference>
<dbReference type="PROSITE" id="PS50158">
    <property type="entry name" value="ZF_CCHC"/>
    <property type="match status" value="1"/>
</dbReference>
<feature type="compositionally biased region" description="Gly residues" evidence="2">
    <location>
        <begin position="600"/>
        <end position="609"/>
    </location>
</feature>
<dbReference type="PANTHER" id="PTHR33170:SF2">
    <property type="entry name" value="OS12G0531500 PROTEIN"/>
    <property type="match status" value="1"/>
</dbReference>
<dbReference type="InterPro" id="IPR036875">
    <property type="entry name" value="Znf_CCHC_sf"/>
</dbReference>
<dbReference type="SUPFAM" id="SSF57756">
    <property type="entry name" value="Retrovirus zinc finger-like domains"/>
    <property type="match status" value="1"/>
</dbReference>
<dbReference type="Gene3D" id="4.10.60.10">
    <property type="entry name" value="Zinc finger, CCHC-type"/>
    <property type="match status" value="1"/>
</dbReference>
<feature type="compositionally biased region" description="Basic and acidic residues" evidence="2">
    <location>
        <begin position="133"/>
        <end position="142"/>
    </location>
</feature>
<proteinExistence type="predicted"/>
<feature type="region of interest" description="Disordered" evidence="2">
    <location>
        <begin position="1"/>
        <end position="26"/>
    </location>
</feature>
<evidence type="ECO:0000313" key="4">
    <source>
        <dbReference type="EMBL" id="KAK1619058.1"/>
    </source>
</evidence>
<dbReference type="InterPro" id="IPR001878">
    <property type="entry name" value="Znf_CCHC"/>
</dbReference>
<keyword evidence="1" id="KW-0863">Zinc-finger</keyword>
<protein>
    <recommendedName>
        <fullName evidence="3">CCHC-type domain-containing protein</fullName>
    </recommendedName>
</protein>
<dbReference type="GO" id="GO:0008270">
    <property type="term" value="F:zinc ion binding"/>
    <property type="evidence" value="ECO:0007669"/>
    <property type="project" value="UniProtKB-KW"/>
</dbReference>
<dbReference type="Proteomes" id="UP001231189">
    <property type="component" value="Unassembled WGS sequence"/>
</dbReference>
<feature type="region of interest" description="Disordered" evidence="2">
    <location>
        <begin position="595"/>
        <end position="672"/>
    </location>
</feature>
<keyword evidence="1" id="KW-0862">Zinc</keyword>
<feature type="region of interest" description="Disordered" evidence="2">
    <location>
        <begin position="133"/>
        <end position="157"/>
    </location>
</feature>
<evidence type="ECO:0000256" key="1">
    <source>
        <dbReference type="PROSITE-ProRule" id="PRU00047"/>
    </source>
</evidence>
<comment type="caution">
    <text evidence="4">The sequence shown here is derived from an EMBL/GenBank/DDBJ whole genome shotgun (WGS) entry which is preliminary data.</text>
</comment>
<keyword evidence="5" id="KW-1185">Reference proteome</keyword>
<dbReference type="GO" id="GO:0003676">
    <property type="term" value="F:nucleic acid binding"/>
    <property type="evidence" value="ECO:0007669"/>
    <property type="project" value="InterPro"/>
</dbReference>
<evidence type="ECO:0000256" key="2">
    <source>
        <dbReference type="SAM" id="MobiDB-lite"/>
    </source>
</evidence>
<name>A0AAD8RCD1_LOLMU</name>
<evidence type="ECO:0000259" key="3">
    <source>
        <dbReference type="PROSITE" id="PS50158"/>
    </source>
</evidence>